<protein>
    <submittedName>
        <fullName evidence="1">Uncharacterized protein</fullName>
    </submittedName>
</protein>
<dbReference type="AlphaFoldDB" id="A0A152A3V2"/>
<comment type="caution">
    <text evidence="1">The sequence shown here is derived from an EMBL/GenBank/DDBJ whole genome shotgun (WGS) entry which is preliminary data.</text>
</comment>
<evidence type="ECO:0000313" key="2">
    <source>
        <dbReference type="Proteomes" id="UP000076078"/>
    </source>
</evidence>
<organism evidence="1 2">
    <name type="scientific">Tieghemostelium lacteum</name>
    <name type="common">Slime mold</name>
    <name type="synonym">Dictyostelium lacteum</name>
    <dbReference type="NCBI Taxonomy" id="361077"/>
    <lineage>
        <taxon>Eukaryota</taxon>
        <taxon>Amoebozoa</taxon>
        <taxon>Evosea</taxon>
        <taxon>Eumycetozoa</taxon>
        <taxon>Dictyostelia</taxon>
        <taxon>Dictyosteliales</taxon>
        <taxon>Raperosteliaceae</taxon>
        <taxon>Tieghemostelium</taxon>
    </lineage>
</organism>
<dbReference type="Proteomes" id="UP000076078">
    <property type="component" value="Unassembled WGS sequence"/>
</dbReference>
<dbReference type="EMBL" id="LODT01000013">
    <property type="protein sequence ID" value="KYR00874.1"/>
    <property type="molecule type" value="Genomic_DNA"/>
</dbReference>
<sequence>MILPHYLISNIFNLILKCSNRASFIKYFVQKIVLLSKDINRNVLRKLHVPCIYLDTKVYTSAGDMYCFEMLERLNIGYGVQLYINPTMITSNTKYNYLRNRVVEFNSDSTEISQDDIDNLPNCSVFKINISSYASIGKYLELDFQSVVSRYAESDIMLACYQDFSLDFTKILSNIYTKLIFMDSKFIDNGIKPYTCNRSITATYLYNIKISKEILSNLLDSLVSLEEFQCEISIPKSSLDQIALIISNSKAFQTLKTLMIMPFYQTDAEITWCTLRHILNKPSKLEKLTIDANELVFIYPITLANQIENTTIHSFIFKLNKFDRMSFNILNHWKDPSHLRVLHLCPSTLLGPCNDPGKFNTLDNVSLRFSENAQPNTLLLQLIQSNTMTIKRITLAYKNTLNNVGSTYINSILSSKCLNLTTLEFSDLSVANINLFLDSNYSTVQKLTVINSEGDTSDFSTLVKAISQNRSLTSFSLLGYNSRRLNTLLLSIDYIFNHVFSILSNNHQLTYLNLSLTHNQNFSFSTTKLIRYEQILKLNSTIKQIITGFHDKQGIIDLFNKYQIKTSL</sequence>
<name>A0A152A3V2_TIELA</name>
<dbReference type="InParanoid" id="A0A152A3V2"/>
<reference evidence="1 2" key="1">
    <citation type="submission" date="2015-12" db="EMBL/GenBank/DDBJ databases">
        <title>Dictyostelia acquired genes for synthesis and detection of signals that induce cell-type specialization by lateral gene transfer from prokaryotes.</title>
        <authorList>
            <person name="Gloeckner G."/>
            <person name="Schaap P."/>
        </authorList>
    </citation>
    <scope>NUCLEOTIDE SEQUENCE [LARGE SCALE GENOMIC DNA]</scope>
    <source>
        <strain evidence="1 2">TK</strain>
    </source>
</reference>
<proteinExistence type="predicted"/>
<evidence type="ECO:0000313" key="1">
    <source>
        <dbReference type="EMBL" id="KYR00874.1"/>
    </source>
</evidence>
<keyword evidence="2" id="KW-1185">Reference proteome</keyword>
<gene>
    <name evidence="1" type="ORF">DLAC_02934</name>
</gene>
<accession>A0A152A3V2</accession>